<keyword evidence="4" id="KW-1185">Reference proteome</keyword>
<dbReference type="CDD" id="cd12087">
    <property type="entry name" value="TM_EGFR-like"/>
    <property type="match status" value="1"/>
</dbReference>
<dbReference type="PANTHER" id="PTHR37487">
    <property type="entry name" value="CHROMOSOME 1, WHOLE GENOME SHOTGUN SEQUENCE"/>
    <property type="match status" value="1"/>
</dbReference>
<gene>
    <name evidence="3" type="ORF">B9479_005270</name>
</gene>
<dbReference type="AlphaFoldDB" id="A0A5D3ATZ7"/>
<protein>
    <recommendedName>
        <fullName evidence="5">Mid2 domain-containing protein</fullName>
    </recommendedName>
</protein>
<feature type="compositionally biased region" description="Low complexity" evidence="1">
    <location>
        <begin position="263"/>
        <end position="287"/>
    </location>
</feature>
<reference evidence="3 4" key="1">
    <citation type="submission" date="2017-05" db="EMBL/GenBank/DDBJ databases">
        <title>The Genome Sequence of Tsuchiyaea wingfieldii DSM 27421.</title>
        <authorList>
            <person name="Cuomo C."/>
            <person name="Passer A."/>
            <person name="Billmyre B."/>
            <person name="Heitman J."/>
        </authorList>
    </citation>
    <scope>NUCLEOTIDE SEQUENCE [LARGE SCALE GENOMIC DNA]</scope>
    <source>
        <strain evidence="3 4">DSM 27421</strain>
    </source>
</reference>
<feature type="region of interest" description="Disordered" evidence="1">
    <location>
        <begin position="355"/>
        <end position="517"/>
    </location>
</feature>
<organism evidence="3 4">
    <name type="scientific">Cryptococcus floricola</name>
    <dbReference type="NCBI Taxonomy" id="2591691"/>
    <lineage>
        <taxon>Eukaryota</taxon>
        <taxon>Fungi</taxon>
        <taxon>Dikarya</taxon>
        <taxon>Basidiomycota</taxon>
        <taxon>Agaricomycotina</taxon>
        <taxon>Tremellomycetes</taxon>
        <taxon>Tremellales</taxon>
        <taxon>Cryptococcaceae</taxon>
        <taxon>Cryptococcus</taxon>
    </lineage>
</organism>
<comment type="caution">
    <text evidence="3">The sequence shown here is derived from an EMBL/GenBank/DDBJ whole genome shotgun (WGS) entry which is preliminary data.</text>
</comment>
<feature type="compositionally biased region" description="Low complexity" evidence="1">
    <location>
        <begin position="459"/>
        <end position="473"/>
    </location>
</feature>
<name>A0A5D3ATZ7_9TREE</name>
<feature type="compositionally biased region" description="Polar residues" evidence="1">
    <location>
        <begin position="424"/>
        <end position="448"/>
    </location>
</feature>
<evidence type="ECO:0000256" key="2">
    <source>
        <dbReference type="SAM" id="Phobius"/>
    </source>
</evidence>
<evidence type="ECO:0008006" key="5">
    <source>
        <dbReference type="Google" id="ProtNLM"/>
    </source>
</evidence>
<proteinExistence type="predicted"/>
<feature type="compositionally biased region" description="Low complexity" evidence="1">
    <location>
        <begin position="295"/>
        <end position="307"/>
    </location>
</feature>
<feature type="transmembrane region" description="Helical" evidence="2">
    <location>
        <begin position="312"/>
        <end position="335"/>
    </location>
</feature>
<dbReference type="Proteomes" id="UP000322245">
    <property type="component" value="Unassembled WGS sequence"/>
</dbReference>
<sequence length="517" mass="53881">MPPEIEGMGLGHDPALFHPVDIFHNLLLSSIPLFLPPTPCLSMPLPPSLLLLAVLGLLAGHTSAFSFSTSTPSQCGNFTVQWTGGTAPFYLLFVPVEEVTSGHINNITIPDGLSSPYSYSFTLDQPAGLDFMLAMSDSTGFGSGGSTSVLTVGSSDESSCLPSSVNADFFFSISPDSNPSACSSMSVTWPSNTTDPTHLYGIIPHGSAWEIPIDDSGTSQDWTVNIASGTQFLLLMSDAGQYQTGGSTDLYTVQSGSTDCLGDDSPTSASGGTTSTSSASGSTASVSGVGGSSSGGSDDSSSGGSSSNHTGAIVGGTVGGVAFVVLLGLICFFFLRRQTRQKADAEDISAKPYSVTHEKAKRRRTVDLGSGDEQEAEERNVEGEIYQLSPFRYPSPPGNVAPGAVPETAPRPTQEGKIQPFVAPSSTRPSIESTAAATPPEQSAQGSSEVERRASTRKTAPTASANALAAASNHENRQSVVAEEPEQRLMQHEDAGQVEELPPAYNQLRARNPDERA</sequence>
<keyword evidence="2" id="KW-0812">Transmembrane</keyword>
<dbReference type="PANTHER" id="PTHR37487:SF3">
    <property type="entry name" value="CLEAVAGE_POLYADENYLATION SPECIFICITY FACTOR A SUBUNIT N-TERMINAL DOMAIN-CONTAINING PROTEIN"/>
    <property type="match status" value="1"/>
</dbReference>
<keyword evidence="2" id="KW-0472">Membrane</keyword>
<keyword evidence="2" id="KW-1133">Transmembrane helix</keyword>
<feature type="region of interest" description="Disordered" evidence="1">
    <location>
        <begin position="261"/>
        <end position="307"/>
    </location>
</feature>
<evidence type="ECO:0000313" key="4">
    <source>
        <dbReference type="Proteomes" id="UP000322245"/>
    </source>
</evidence>
<accession>A0A5D3ATZ7</accession>
<feature type="compositionally biased region" description="Basic and acidic residues" evidence="1">
    <location>
        <begin position="485"/>
        <end position="495"/>
    </location>
</feature>
<dbReference type="EMBL" id="NIDF01000069">
    <property type="protein sequence ID" value="TYJ54084.1"/>
    <property type="molecule type" value="Genomic_DNA"/>
</dbReference>
<evidence type="ECO:0000313" key="3">
    <source>
        <dbReference type="EMBL" id="TYJ54084.1"/>
    </source>
</evidence>
<evidence type="ECO:0000256" key="1">
    <source>
        <dbReference type="SAM" id="MobiDB-lite"/>
    </source>
</evidence>